<dbReference type="PANTHER" id="PTHR45947">
    <property type="entry name" value="SULFOQUINOVOSYL TRANSFERASE SQD2"/>
    <property type="match status" value="1"/>
</dbReference>
<organism evidence="6 7">
    <name type="scientific">Micromonospora reichwaldensis</name>
    <dbReference type="NCBI Taxonomy" id="3075516"/>
    <lineage>
        <taxon>Bacteria</taxon>
        <taxon>Bacillati</taxon>
        <taxon>Actinomycetota</taxon>
        <taxon>Actinomycetes</taxon>
        <taxon>Micromonosporales</taxon>
        <taxon>Micromonosporaceae</taxon>
        <taxon>Micromonospora</taxon>
    </lineage>
</organism>
<evidence type="ECO:0000256" key="1">
    <source>
        <dbReference type="ARBA" id="ARBA00022676"/>
    </source>
</evidence>
<sequence length="403" mass="43523">MEAPPAATRHVLFLNWRDTRNPEGGGSEVYVERIAGELVRRGHRATLLCATHSAGPAEEITAAGVRVLRRGGRHTVYLRAALVYLAGALGLGPLTRRRGGRPDLIVDVGNGLPFLSALYARRPVIALVHHVHREQWPVVLGRWLAGFGWWVESWLAPRVYRHCQYVTVSAATRRELATLGIDPSRIAIVHNGTPDMTVGPVPRTPQPSLVVLGRLVPHKQVELALHAVAGLTGELPGLTLVVAGQGWWEPQLRQLAEELGVTDRVRFTGFISDAEKRELLATAWVALTPSLKEGWGLTIVEAGAVGTPTVAFRGAGGVEEALVDGETGLLADGVDDFVAKVRLLLTDDARRTAMGTAARAHAARFTWPISGEKFAALVTRAANVRSVVPAEQMEPVEPSYLVP</sequence>
<dbReference type="GO" id="GO:0016757">
    <property type="term" value="F:glycosyltransferase activity"/>
    <property type="evidence" value="ECO:0007669"/>
    <property type="project" value="UniProtKB-KW"/>
</dbReference>
<dbReference type="InterPro" id="IPR028098">
    <property type="entry name" value="Glyco_trans_4-like_N"/>
</dbReference>
<accession>A0ABU2X551</accession>
<comment type="caution">
    <text evidence="6">The sequence shown here is derived from an EMBL/GenBank/DDBJ whole genome shotgun (WGS) entry which is preliminary data.</text>
</comment>
<evidence type="ECO:0000313" key="6">
    <source>
        <dbReference type="EMBL" id="MDT0532895.1"/>
    </source>
</evidence>
<dbReference type="Proteomes" id="UP001180973">
    <property type="component" value="Unassembled WGS sequence"/>
</dbReference>
<reference evidence="6" key="1">
    <citation type="submission" date="2023-09" db="EMBL/GenBank/DDBJ databases">
        <title>30 novel species of actinomycetes from the DSMZ collection.</title>
        <authorList>
            <person name="Nouioui I."/>
        </authorList>
    </citation>
    <scope>NUCLEOTIDE SEQUENCE</scope>
    <source>
        <strain evidence="6">DSM 115977</strain>
    </source>
</reference>
<name>A0ABU2X551_9ACTN</name>
<dbReference type="InterPro" id="IPR001296">
    <property type="entry name" value="Glyco_trans_1"/>
</dbReference>
<evidence type="ECO:0000256" key="2">
    <source>
        <dbReference type="ARBA" id="ARBA00022679"/>
    </source>
</evidence>
<dbReference type="SUPFAM" id="SSF53756">
    <property type="entry name" value="UDP-Glycosyltransferase/glycogen phosphorylase"/>
    <property type="match status" value="1"/>
</dbReference>
<dbReference type="CDD" id="cd03801">
    <property type="entry name" value="GT4_PimA-like"/>
    <property type="match status" value="1"/>
</dbReference>
<keyword evidence="3" id="KW-1133">Transmembrane helix</keyword>
<keyword evidence="7" id="KW-1185">Reference proteome</keyword>
<keyword evidence="1 6" id="KW-0328">Glycosyltransferase</keyword>
<dbReference type="EMBL" id="JAVRFL010000049">
    <property type="protein sequence ID" value="MDT0532895.1"/>
    <property type="molecule type" value="Genomic_DNA"/>
</dbReference>
<dbReference type="Gene3D" id="3.40.50.2000">
    <property type="entry name" value="Glycogen Phosphorylase B"/>
    <property type="match status" value="2"/>
</dbReference>
<feature type="domain" description="Glycosyltransferase subfamily 4-like N-terminal" evidence="5">
    <location>
        <begin position="25"/>
        <end position="192"/>
    </location>
</feature>
<feature type="domain" description="Glycosyl transferase family 1" evidence="4">
    <location>
        <begin position="205"/>
        <end position="360"/>
    </location>
</feature>
<keyword evidence="2 6" id="KW-0808">Transferase</keyword>
<evidence type="ECO:0000313" key="7">
    <source>
        <dbReference type="Proteomes" id="UP001180973"/>
    </source>
</evidence>
<dbReference type="EC" id="2.4.-.-" evidence="6"/>
<keyword evidence="3" id="KW-0472">Membrane</keyword>
<evidence type="ECO:0000259" key="4">
    <source>
        <dbReference type="Pfam" id="PF00534"/>
    </source>
</evidence>
<dbReference type="RefSeq" id="WP_311414574.1">
    <property type="nucleotide sequence ID" value="NZ_JAVRFL010000049.1"/>
</dbReference>
<evidence type="ECO:0000256" key="3">
    <source>
        <dbReference type="SAM" id="Phobius"/>
    </source>
</evidence>
<gene>
    <name evidence="6" type="ORF">RM555_28255</name>
</gene>
<feature type="transmembrane region" description="Helical" evidence="3">
    <location>
        <begin position="76"/>
        <end position="94"/>
    </location>
</feature>
<evidence type="ECO:0000259" key="5">
    <source>
        <dbReference type="Pfam" id="PF13579"/>
    </source>
</evidence>
<keyword evidence="3" id="KW-0812">Transmembrane</keyword>
<dbReference type="Pfam" id="PF13579">
    <property type="entry name" value="Glyco_trans_4_4"/>
    <property type="match status" value="1"/>
</dbReference>
<dbReference type="Pfam" id="PF00534">
    <property type="entry name" value="Glycos_transf_1"/>
    <property type="match status" value="1"/>
</dbReference>
<proteinExistence type="predicted"/>
<dbReference type="PANTHER" id="PTHR45947:SF3">
    <property type="entry name" value="SULFOQUINOVOSYL TRANSFERASE SQD2"/>
    <property type="match status" value="1"/>
</dbReference>
<dbReference type="InterPro" id="IPR050194">
    <property type="entry name" value="Glycosyltransferase_grp1"/>
</dbReference>
<protein>
    <submittedName>
        <fullName evidence="6">Glycosyltransferase family 4 protein</fullName>
        <ecNumber evidence="6">2.4.-.-</ecNumber>
    </submittedName>
</protein>